<dbReference type="InterPro" id="IPR028082">
    <property type="entry name" value="Peripla_BP_I"/>
</dbReference>
<dbReference type="Proteomes" id="UP000471216">
    <property type="component" value="Unassembled WGS sequence"/>
</dbReference>
<evidence type="ECO:0000313" key="9">
    <source>
        <dbReference type="EMBL" id="MDB9004606.1"/>
    </source>
</evidence>
<evidence type="ECO:0000313" key="17">
    <source>
        <dbReference type="EMBL" id="QJE27115.1"/>
    </source>
</evidence>
<dbReference type="Proteomes" id="UP001210126">
    <property type="component" value="Unassembled WGS sequence"/>
</dbReference>
<dbReference type="Gene3D" id="1.10.260.40">
    <property type="entry name" value="lambda repressor-like DNA-binding domains"/>
    <property type="match status" value="1"/>
</dbReference>
<dbReference type="EMBL" id="JAQMPJ010000003">
    <property type="protein sequence ID" value="MDB9004606.1"/>
    <property type="molecule type" value="Genomic_DNA"/>
</dbReference>
<evidence type="ECO:0000313" key="13">
    <source>
        <dbReference type="EMBL" id="MRY94825.1"/>
    </source>
</evidence>
<evidence type="ECO:0000313" key="23">
    <source>
        <dbReference type="Proteomes" id="UP000095591"/>
    </source>
</evidence>
<dbReference type="OrthoDB" id="9803256at2"/>
<evidence type="ECO:0000313" key="11">
    <source>
        <dbReference type="EMBL" id="MRY58025.1"/>
    </source>
</evidence>
<dbReference type="EMBL" id="CZBM01000021">
    <property type="protein sequence ID" value="CUQ53551.1"/>
    <property type="molecule type" value="Genomic_DNA"/>
</dbReference>
<dbReference type="Proteomes" id="UP000095455">
    <property type="component" value="Unassembled WGS sequence"/>
</dbReference>
<reference evidence="17 32" key="5">
    <citation type="submission" date="2020-04" db="EMBL/GenBank/DDBJ databases">
        <title>Complete Genomes and Methylome analysis of CBBP consortium that reverse antibiotic-induced susceptibility to vancomycin-resistant Enterococcus faecium infection.</title>
        <authorList>
            <person name="Fomenkov A."/>
            <person name="Zhang Z."/>
            <person name="Pamer E."/>
            <person name="Roberts R.J."/>
        </authorList>
    </citation>
    <scope>NUCLEOTIDE SEQUENCE [LARGE SCALE GENOMIC DNA]</scope>
    <source>
        <strain evidence="32">CBBP</strain>
        <strain evidence="17">CBBP-1</strain>
    </source>
</reference>
<dbReference type="GO" id="GO:0000976">
    <property type="term" value="F:transcription cis-regulatory region binding"/>
    <property type="evidence" value="ECO:0007669"/>
    <property type="project" value="TreeGrafter"/>
</dbReference>
<dbReference type="Proteomes" id="UP000284660">
    <property type="component" value="Unassembled WGS sequence"/>
</dbReference>
<dbReference type="Proteomes" id="UP000463337">
    <property type="component" value="Unassembled WGS sequence"/>
</dbReference>
<evidence type="ECO:0000313" key="16">
    <source>
        <dbReference type="EMBL" id="MSB74255.1"/>
    </source>
</evidence>
<dbReference type="EMBL" id="WKMX01000023">
    <property type="protein sequence ID" value="MRZ08427.1"/>
    <property type="molecule type" value="Genomic_DNA"/>
</dbReference>
<dbReference type="EMBL" id="JAQMPX010000123">
    <property type="protein sequence ID" value="MDB9140166.1"/>
    <property type="molecule type" value="Genomic_DNA"/>
</dbReference>
<dbReference type="Proteomes" id="UP001198806">
    <property type="component" value="Unassembled WGS sequence"/>
</dbReference>
<evidence type="ECO:0000313" key="30">
    <source>
        <dbReference type="Proteomes" id="UP000463337"/>
    </source>
</evidence>
<feature type="domain" description="HTH lacI-type" evidence="4">
    <location>
        <begin position="6"/>
        <end position="60"/>
    </location>
</feature>
<dbReference type="Pfam" id="PF13377">
    <property type="entry name" value="Peripla_BP_3"/>
    <property type="match status" value="1"/>
</dbReference>
<dbReference type="EMBL" id="WKMO01000011">
    <property type="protein sequence ID" value="MSB74255.1"/>
    <property type="molecule type" value="Genomic_DNA"/>
</dbReference>
<evidence type="ECO:0000313" key="32">
    <source>
        <dbReference type="Proteomes" id="UP000501982"/>
    </source>
</evidence>
<evidence type="ECO:0000256" key="2">
    <source>
        <dbReference type="ARBA" id="ARBA00023125"/>
    </source>
</evidence>
<dbReference type="Proteomes" id="UP001221009">
    <property type="component" value="Chromosome"/>
</dbReference>
<evidence type="ECO:0000313" key="31">
    <source>
        <dbReference type="Proteomes" id="UP000471216"/>
    </source>
</evidence>
<evidence type="ECO:0000313" key="21">
    <source>
        <dbReference type="Proteomes" id="UP000095332"/>
    </source>
</evidence>
<keyword evidence="2 9" id="KW-0238">DNA-binding</keyword>
<dbReference type="EMBL" id="CP120353">
    <property type="protein sequence ID" value="WET66043.1"/>
    <property type="molecule type" value="Genomic_DNA"/>
</dbReference>
<reference evidence="8" key="6">
    <citation type="submission" date="2021-10" db="EMBL/GenBank/DDBJ databases">
        <title>Collection of gut derived symbiotic bacterial strains cultured from healthy donors.</title>
        <authorList>
            <person name="Lin H."/>
            <person name="Littmann E."/>
            <person name="Kohout C."/>
            <person name="Pamer E.G."/>
        </authorList>
    </citation>
    <scope>NUCLEOTIDE SEQUENCE</scope>
    <source>
        <strain evidence="8">DFI.2.94</strain>
    </source>
</reference>
<dbReference type="PANTHER" id="PTHR30146">
    <property type="entry name" value="LACI-RELATED TRANSCRIPTIONAL REPRESSOR"/>
    <property type="match status" value="1"/>
</dbReference>
<dbReference type="CDD" id="cd06267">
    <property type="entry name" value="PBP1_LacI_sugar_binding-like"/>
    <property type="match status" value="1"/>
</dbReference>
<evidence type="ECO:0000313" key="14">
    <source>
        <dbReference type="EMBL" id="MRZ08427.1"/>
    </source>
</evidence>
<dbReference type="Pfam" id="PF00356">
    <property type="entry name" value="LacI"/>
    <property type="match status" value="1"/>
</dbReference>
<dbReference type="Proteomes" id="UP000441609">
    <property type="component" value="Unassembled WGS sequence"/>
</dbReference>
<evidence type="ECO:0000313" key="7">
    <source>
        <dbReference type="EMBL" id="CUQ53551.1"/>
    </source>
</evidence>
<dbReference type="OMA" id="HSEFVFM"/>
<accession>A0A174RFK8</accession>
<evidence type="ECO:0000256" key="1">
    <source>
        <dbReference type="ARBA" id="ARBA00023015"/>
    </source>
</evidence>
<dbReference type="EMBL" id="VOHW01000004">
    <property type="protein sequence ID" value="TWV62375.1"/>
    <property type="molecule type" value="Genomic_DNA"/>
</dbReference>
<reference evidence="20" key="8">
    <citation type="submission" date="2023-03" db="EMBL/GenBank/DDBJ databases">
        <title>Parabacteroides distasonis, a bacteria resistant against UC.</title>
        <authorList>
            <person name="Dai W."/>
        </authorList>
    </citation>
    <scope>NUCLEOTIDE SEQUENCE</scope>
    <source>
        <strain evidence="20">F1-28</strain>
    </source>
</reference>
<dbReference type="EMBL" id="WKLT01000006">
    <property type="protein sequence ID" value="MRY58025.1"/>
    <property type="molecule type" value="Genomic_DNA"/>
</dbReference>
<dbReference type="Proteomes" id="UP000432516">
    <property type="component" value="Unassembled WGS sequence"/>
</dbReference>
<dbReference type="Gene3D" id="3.40.50.2300">
    <property type="match status" value="2"/>
</dbReference>
<evidence type="ECO:0000313" key="8">
    <source>
        <dbReference type="EMBL" id="MCB6518244.1"/>
    </source>
</evidence>
<evidence type="ECO:0000313" key="6">
    <source>
        <dbReference type="EMBL" id="CUN61738.1"/>
    </source>
</evidence>
<dbReference type="EMBL" id="WKNE01000001">
    <property type="protein sequence ID" value="MRZ53179.1"/>
    <property type="molecule type" value="Genomic_DNA"/>
</dbReference>
<gene>
    <name evidence="5" type="primary">cytR</name>
    <name evidence="18" type="ORF">DW782_12305</name>
    <name evidence="6" type="ORF">ERS852380_00707</name>
    <name evidence="5" type="ORF">ERS852429_01003</name>
    <name evidence="7" type="ORF">ERS852560_03895</name>
    <name evidence="19" type="ORF">FSA05_09805</name>
    <name evidence="14" type="ORF">GKD54_19910</name>
    <name evidence="12" type="ORF">GKD58_20155</name>
    <name evidence="11" type="ORF">GKD59_08890</name>
    <name evidence="13" type="ORF">GKD67_16635</name>
    <name evidence="15" type="ORF">GKD68_00210</name>
    <name evidence="16" type="ORF">GKD70_13350</name>
    <name evidence="17" type="ORF">HHO38_01685</name>
    <name evidence="8" type="ORF">LI194_10585</name>
    <name evidence="20" type="ORF">P2T59_08650</name>
    <name evidence="9" type="ORF">PN599_06305</name>
    <name evidence="10" type="ORF">PN612_16895</name>
</gene>
<evidence type="ECO:0000313" key="15">
    <source>
        <dbReference type="EMBL" id="MRZ53179.1"/>
    </source>
</evidence>
<evidence type="ECO:0000313" key="25">
    <source>
        <dbReference type="Proteomes" id="UP000315827"/>
    </source>
</evidence>
<protein>
    <submittedName>
        <fullName evidence="5">HTH-type transcriptional repressor CytR</fullName>
    </submittedName>
    <submittedName>
        <fullName evidence="9">LacI family DNA-binding transcriptional regulator</fullName>
    </submittedName>
    <submittedName>
        <fullName evidence="19">LacI family transcriptional regulator</fullName>
    </submittedName>
    <submittedName>
        <fullName evidence="11">Substrate-binding domain-containing protein</fullName>
    </submittedName>
</protein>
<evidence type="ECO:0000313" key="10">
    <source>
        <dbReference type="EMBL" id="MDB9140166.1"/>
    </source>
</evidence>
<dbReference type="Proteomes" id="UP000461276">
    <property type="component" value="Unassembled WGS sequence"/>
</dbReference>
<dbReference type="InterPro" id="IPR046335">
    <property type="entry name" value="LacI/GalR-like_sensor"/>
</dbReference>
<evidence type="ECO:0000313" key="28">
    <source>
        <dbReference type="Proteomes" id="UP000450599"/>
    </source>
</evidence>
<reference evidence="18 24" key="2">
    <citation type="submission" date="2018-08" db="EMBL/GenBank/DDBJ databases">
        <title>A genome reference for cultivated species of the human gut microbiota.</title>
        <authorList>
            <person name="Zou Y."/>
            <person name="Xue W."/>
            <person name="Luo G."/>
        </authorList>
    </citation>
    <scope>NUCLEOTIDE SEQUENCE [LARGE SCALE GENOMIC DNA]</scope>
    <source>
        <strain evidence="18 24">AM30-4</strain>
    </source>
</reference>
<dbReference type="EMBL" id="JAJCNI010000011">
    <property type="protein sequence ID" value="MCB6518244.1"/>
    <property type="molecule type" value="Genomic_DNA"/>
</dbReference>
<dbReference type="PROSITE" id="PS50932">
    <property type="entry name" value="HTH_LACI_2"/>
    <property type="match status" value="1"/>
</dbReference>
<evidence type="ECO:0000313" key="12">
    <source>
        <dbReference type="EMBL" id="MRY86530.1"/>
    </source>
</evidence>
<evidence type="ECO:0000313" key="29">
    <source>
        <dbReference type="Proteomes" id="UP000461276"/>
    </source>
</evidence>
<evidence type="ECO:0000313" key="19">
    <source>
        <dbReference type="EMBL" id="TWV62375.1"/>
    </source>
</evidence>
<dbReference type="Proteomes" id="UP000095591">
    <property type="component" value="Unassembled WGS sequence"/>
</dbReference>
<dbReference type="EMBL" id="CYYK01000002">
    <property type="protein sequence ID" value="CUN61738.1"/>
    <property type="molecule type" value="Genomic_DNA"/>
</dbReference>
<dbReference type="SMART" id="SM00354">
    <property type="entry name" value="HTH_LACI"/>
    <property type="match status" value="1"/>
</dbReference>
<evidence type="ECO:0000256" key="3">
    <source>
        <dbReference type="ARBA" id="ARBA00023163"/>
    </source>
</evidence>
<evidence type="ECO:0000313" key="5">
    <source>
        <dbReference type="EMBL" id="CUM87415.1"/>
    </source>
</evidence>
<evidence type="ECO:0000313" key="20">
    <source>
        <dbReference type="EMBL" id="WET66043.1"/>
    </source>
</evidence>
<evidence type="ECO:0000259" key="4">
    <source>
        <dbReference type="PROSITE" id="PS50932"/>
    </source>
</evidence>
<dbReference type="PANTHER" id="PTHR30146:SF109">
    <property type="entry name" value="HTH-TYPE TRANSCRIPTIONAL REGULATOR GALS"/>
    <property type="match status" value="1"/>
</dbReference>
<dbReference type="Proteomes" id="UP000501982">
    <property type="component" value="Chromosome"/>
</dbReference>
<evidence type="ECO:0000313" key="24">
    <source>
        <dbReference type="Proteomes" id="UP000284660"/>
    </source>
</evidence>
<evidence type="ECO:0000313" key="22">
    <source>
        <dbReference type="Proteomes" id="UP000095455"/>
    </source>
</evidence>
<dbReference type="Proteomes" id="UP001211522">
    <property type="component" value="Unassembled WGS sequence"/>
</dbReference>
<evidence type="ECO:0000313" key="26">
    <source>
        <dbReference type="Proteomes" id="UP000432516"/>
    </source>
</evidence>
<reference evidence="9" key="7">
    <citation type="submission" date="2023-01" db="EMBL/GenBank/DDBJ databases">
        <title>Human gut microbiome strain richness.</title>
        <authorList>
            <person name="Chen-Liaw A."/>
        </authorList>
    </citation>
    <scope>NUCLEOTIDE SEQUENCE</scope>
    <source>
        <strain evidence="10">D35st1_E5_D35t1_190705</strain>
        <strain evidence="9">RTP21484st1_E5_RTP21484_190118</strain>
    </source>
</reference>
<dbReference type="Proteomes" id="UP000450599">
    <property type="component" value="Unassembled WGS sequence"/>
</dbReference>
<dbReference type="InterPro" id="IPR010982">
    <property type="entry name" value="Lambda_DNA-bd_dom_sf"/>
</dbReference>
<keyword evidence="3" id="KW-0804">Transcription</keyword>
<dbReference type="Proteomes" id="UP000095332">
    <property type="component" value="Unassembled WGS sequence"/>
</dbReference>
<dbReference type="Proteomes" id="UP000315827">
    <property type="component" value="Unassembled WGS sequence"/>
</dbReference>
<sequence length="337" mass="37395">MKKRQITIKDIAKALHISPSTVSRSLADHPDISQETKNIVNAYAREHKYKPNALALSLRTNNTKTIGVILPQIVHYFFSSVLSGIEDEAEKGGYRVIICQSNENYEKEVKGAQALLEARVCGVLASVAKTTTIYNHFQELIDSDIPMVFFDRICTGILTDRVVVDDYAGVCSAVEYLIRSGCRRIAFFGSPSHLAISNNRRMGYEDALRKNGLPVDKELIKICDNYTEALRLTPELLSLPNRPDAFFAVNDETAIGVLNVVKAKGLRIPDEVSICGFTNNSLAEVSDPLLTSVDQHGYELGAIAMRLLIERLNGVRDGDRIVSKIIKTNLVVRQSTR</sequence>
<dbReference type="EMBL" id="WKMY01000013">
    <property type="protein sequence ID" value="MRY94825.1"/>
    <property type="molecule type" value="Genomic_DNA"/>
</dbReference>
<dbReference type="GO" id="GO:0003700">
    <property type="term" value="F:DNA-binding transcription factor activity"/>
    <property type="evidence" value="ECO:0007669"/>
    <property type="project" value="TreeGrafter"/>
</dbReference>
<dbReference type="EMBL" id="CYXP01000001">
    <property type="protein sequence ID" value="CUM87415.1"/>
    <property type="molecule type" value="Genomic_DNA"/>
</dbReference>
<evidence type="ECO:0000313" key="18">
    <source>
        <dbReference type="EMBL" id="RHD73920.1"/>
    </source>
</evidence>
<organism evidence="19 25">
    <name type="scientific">Parabacteroides distasonis</name>
    <dbReference type="NCBI Taxonomy" id="823"/>
    <lineage>
        <taxon>Bacteria</taxon>
        <taxon>Pseudomonadati</taxon>
        <taxon>Bacteroidota</taxon>
        <taxon>Bacteroidia</taxon>
        <taxon>Bacteroidales</taxon>
        <taxon>Tannerellaceae</taxon>
        <taxon>Parabacteroides</taxon>
    </lineage>
</organism>
<name>A0A174RFK8_PARDI</name>
<dbReference type="AlphaFoldDB" id="A0A174RFK8"/>
<dbReference type="EMBL" id="CP051672">
    <property type="protein sequence ID" value="QJE27115.1"/>
    <property type="molecule type" value="Genomic_DNA"/>
</dbReference>
<dbReference type="RefSeq" id="WP_005855821.1">
    <property type="nucleotide sequence ID" value="NZ_AP019729.1"/>
</dbReference>
<dbReference type="EMBL" id="WKMW01000025">
    <property type="protein sequence ID" value="MRY86530.1"/>
    <property type="molecule type" value="Genomic_DNA"/>
</dbReference>
<proteinExistence type="predicted"/>
<dbReference type="CDD" id="cd01392">
    <property type="entry name" value="HTH_LacI"/>
    <property type="match status" value="1"/>
</dbReference>
<dbReference type="InterPro" id="IPR000843">
    <property type="entry name" value="HTH_LacI"/>
</dbReference>
<dbReference type="SUPFAM" id="SSF47413">
    <property type="entry name" value="lambda repressor-like DNA-binding domains"/>
    <property type="match status" value="1"/>
</dbReference>
<reference evidence="26 27" key="3">
    <citation type="journal article" date="2019" name="Nat. Med.">
        <title>A library of human gut bacterial isolates paired with longitudinal multiomics data enables mechanistic microbiome research.</title>
        <authorList>
            <person name="Poyet M."/>
            <person name="Groussin M."/>
            <person name="Gibbons S.M."/>
            <person name="Avila-Pacheco J."/>
            <person name="Jiang X."/>
            <person name="Kearney S.M."/>
            <person name="Perrotta A.R."/>
            <person name="Berdy B."/>
            <person name="Zhao S."/>
            <person name="Lieberman T.D."/>
            <person name="Swanson P.K."/>
            <person name="Smith M."/>
            <person name="Roesemann S."/>
            <person name="Alexander J.E."/>
            <person name="Rich S.A."/>
            <person name="Livny J."/>
            <person name="Vlamakis H."/>
            <person name="Clish C."/>
            <person name="Bullock K."/>
            <person name="Deik A."/>
            <person name="Scott J."/>
            <person name="Pierce K.A."/>
            <person name="Xavier R.J."/>
            <person name="Alm E.J."/>
        </authorList>
    </citation>
    <scope>NUCLEOTIDE SEQUENCE [LARGE SCALE GENOMIC DNA]</scope>
    <source>
        <strain evidence="14 31">BIOML-A10</strain>
        <strain evidence="12 28">BIOML-A11</strain>
        <strain evidence="15 26">BIOML-A2</strain>
        <strain evidence="16 27">BIOML-A20</strain>
        <strain evidence="11 30">BIOML-A41</strain>
        <strain evidence="13 29">BIOML-A9</strain>
    </source>
</reference>
<evidence type="ECO:0000313" key="27">
    <source>
        <dbReference type="Proteomes" id="UP000441609"/>
    </source>
</evidence>
<dbReference type="EMBL" id="QSJN01000007">
    <property type="protein sequence ID" value="RHD73920.1"/>
    <property type="molecule type" value="Genomic_DNA"/>
</dbReference>
<keyword evidence="1" id="KW-0805">Transcription regulation</keyword>
<reference evidence="21 22" key="1">
    <citation type="submission" date="2015-09" db="EMBL/GenBank/DDBJ databases">
        <authorList>
            <consortium name="Pathogen Informatics"/>
        </authorList>
    </citation>
    <scope>NUCLEOTIDE SEQUENCE [LARGE SCALE GENOMIC DNA]</scope>
    <source>
        <strain evidence="6 22">2789STDY5608822</strain>
        <strain evidence="5 23">2789STDY5608872</strain>
        <strain evidence="7 21">2789STDY5834948</strain>
    </source>
</reference>
<reference evidence="19 25" key="4">
    <citation type="submission" date="2019-07" db="EMBL/GenBank/DDBJ databases">
        <title>Genome sequencing of Parabacteroides distasonis iSURF_7.</title>
        <authorList>
            <person name="Degefu H.N."/>
            <person name="Ruoff K.L."/>
            <person name="Price C.E."/>
            <person name="Valls R.A."/>
            <person name="O'Toole G.A."/>
        </authorList>
    </citation>
    <scope>NUCLEOTIDE SEQUENCE [LARGE SCALE GENOMIC DNA]</scope>
    <source>
        <strain evidence="19 25">CFPLTA003_1B</strain>
    </source>
</reference>
<dbReference type="SUPFAM" id="SSF53822">
    <property type="entry name" value="Periplasmic binding protein-like I"/>
    <property type="match status" value="1"/>
</dbReference>